<name>A0A9R0IHV3_SPIOL</name>
<dbReference type="Pfam" id="PF01612">
    <property type="entry name" value="DNA_pol_A_exo1"/>
    <property type="match status" value="1"/>
</dbReference>
<dbReference type="PANTHER" id="PTHR46814">
    <property type="entry name" value="EGALITARIAN, ISOFORM B"/>
    <property type="match status" value="1"/>
</dbReference>
<dbReference type="Pfam" id="PF00013">
    <property type="entry name" value="KH_1"/>
    <property type="match status" value="1"/>
</dbReference>
<evidence type="ECO:0000313" key="5">
    <source>
        <dbReference type="RefSeq" id="XP_021849612.1"/>
    </source>
</evidence>
<dbReference type="InterPro" id="IPR004088">
    <property type="entry name" value="KH_dom_type_1"/>
</dbReference>
<evidence type="ECO:0000313" key="4">
    <source>
        <dbReference type="Proteomes" id="UP000813463"/>
    </source>
</evidence>
<evidence type="ECO:0000259" key="2">
    <source>
        <dbReference type="SMART" id="SM00322"/>
    </source>
</evidence>
<dbReference type="InterPro" id="IPR004087">
    <property type="entry name" value="KH_dom"/>
</dbReference>
<keyword evidence="1" id="KW-0694">RNA-binding</keyword>
<dbReference type="PROSITE" id="PS50084">
    <property type="entry name" value="KH_TYPE_1"/>
    <property type="match status" value="1"/>
</dbReference>
<dbReference type="AlphaFoldDB" id="A0A9R0IHV3"/>
<organism evidence="4 5">
    <name type="scientific">Spinacia oleracea</name>
    <name type="common">Spinach</name>
    <dbReference type="NCBI Taxonomy" id="3562"/>
    <lineage>
        <taxon>Eukaryota</taxon>
        <taxon>Viridiplantae</taxon>
        <taxon>Streptophyta</taxon>
        <taxon>Embryophyta</taxon>
        <taxon>Tracheophyta</taxon>
        <taxon>Spermatophyta</taxon>
        <taxon>Magnoliopsida</taxon>
        <taxon>eudicotyledons</taxon>
        <taxon>Gunneridae</taxon>
        <taxon>Pentapetalae</taxon>
        <taxon>Caryophyllales</taxon>
        <taxon>Chenopodiaceae</taxon>
        <taxon>Chenopodioideae</taxon>
        <taxon>Anserineae</taxon>
        <taxon>Spinacia</taxon>
    </lineage>
</organism>
<dbReference type="Proteomes" id="UP000813463">
    <property type="component" value="Chromosome 1"/>
</dbReference>
<keyword evidence="4" id="KW-1185">Reference proteome</keyword>
<evidence type="ECO:0008006" key="6">
    <source>
        <dbReference type="Google" id="ProtNLM"/>
    </source>
</evidence>
<dbReference type="SMART" id="SM00474">
    <property type="entry name" value="35EXOc"/>
    <property type="match status" value="1"/>
</dbReference>
<evidence type="ECO:0000256" key="1">
    <source>
        <dbReference type="PROSITE-ProRule" id="PRU00117"/>
    </source>
</evidence>
<dbReference type="KEGG" id="soe:110789270"/>
<feature type="domain" description="K Homology" evidence="2">
    <location>
        <begin position="267"/>
        <end position="335"/>
    </location>
</feature>
<dbReference type="GO" id="GO:0008298">
    <property type="term" value="P:intracellular mRNA localization"/>
    <property type="evidence" value="ECO:0000318"/>
    <property type="project" value="GO_Central"/>
</dbReference>
<feature type="domain" description="3'-5' exonuclease" evidence="3">
    <location>
        <begin position="31"/>
        <end position="220"/>
    </location>
</feature>
<sequence length="337" mass="37821">MADDPSSHHAHVPLPSNLGGLVSDDAPLVPIHIVTEASQLPVEFLEPCPETKLVIGFDCEGVDLCRYGTLCIMQLAFPDAIYLVDAIEGGDMLIEACKPALESRYITKVIHDCKRDSEALYFQFGIKLQNVMDTQIAYSLIEEQEGRPRVPDDYISFVALLADPRYCGISYLEKEEVRVLLRQDPKFWKYRPLSELMIRAAADDVRFLLYIYHKMMEKLNAHSLWNLALRGELYCRCFCISDDNLTEWPALPPIPDDLPVDTQAPEEEILSVLDVPPGKMGRVIGRKGASILSIKESCNAEILIGGSKGPPDKVFVIGRVKQVRKAEAMIRGRMLDM</sequence>
<dbReference type="SUPFAM" id="SSF53098">
    <property type="entry name" value="Ribonuclease H-like"/>
    <property type="match status" value="1"/>
</dbReference>
<dbReference type="SMART" id="SM00322">
    <property type="entry name" value="KH"/>
    <property type="match status" value="1"/>
</dbReference>
<dbReference type="SUPFAM" id="SSF54791">
    <property type="entry name" value="Eukaryotic type KH-domain (KH-domain type I)"/>
    <property type="match status" value="1"/>
</dbReference>
<dbReference type="RefSeq" id="XP_021849612.1">
    <property type="nucleotide sequence ID" value="XM_021993920.2"/>
</dbReference>
<dbReference type="InterPro" id="IPR012337">
    <property type="entry name" value="RNaseH-like_sf"/>
</dbReference>
<protein>
    <recommendedName>
        <fullName evidence="6">3'-5' exonuclease domain-containing protein</fullName>
    </recommendedName>
</protein>
<dbReference type="GeneID" id="110789270"/>
<gene>
    <name evidence="5" type="primary">LOC110789270</name>
</gene>
<evidence type="ECO:0000259" key="3">
    <source>
        <dbReference type="SMART" id="SM00474"/>
    </source>
</evidence>
<accession>A0A9R0IHV3</accession>
<reference evidence="4" key="1">
    <citation type="journal article" date="2021" name="Nat. Commun.">
        <title>Genomic analyses provide insights into spinach domestication and the genetic basis of agronomic traits.</title>
        <authorList>
            <person name="Cai X."/>
            <person name="Sun X."/>
            <person name="Xu C."/>
            <person name="Sun H."/>
            <person name="Wang X."/>
            <person name="Ge C."/>
            <person name="Zhang Z."/>
            <person name="Wang Q."/>
            <person name="Fei Z."/>
            <person name="Jiao C."/>
            <person name="Wang Q."/>
        </authorList>
    </citation>
    <scope>NUCLEOTIDE SEQUENCE [LARGE SCALE GENOMIC DNA]</scope>
    <source>
        <strain evidence="4">cv. Varoflay</strain>
    </source>
</reference>
<dbReference type="InterPro" id="IPR036397">
    <property type="entry name" value="RNaseH_sf"/>
</dbReference>
<dbReference type="GO" id="GO:0003729">
    <property type="term" value="F:mRNA binding"/>
    <property type="evidence" value="ECO:0000318"/>
    <property type="project" value="GO_Central"/>
</dbReference>
<dbReference type="Gene3D" id="3.30.1370.10">
    <property type="entry name" value="K Homology domain, type 1"/>
    <property type="match status" value="1"/>
</dbReference>
<dbReference type="PANTHER" id="PTHR46814:SF1">
    <property type="entry name" value="EGALITARIAN, ISOFORM B"/>
    <property type="match status" value="1"/>
</dbReference>
<dbReference type="CDD" id="cd06148">
    <property type="entry name" value="Egl_like_exo"/>
    <property type="match status" value="1"/>
</dbReference>
<dbReference type="Gene3D" id="3.30.420.10">
    <property type="entry name" value="Ribonuclease H-like superfamily/Ribonuclease H"/>
    <property type="match status" value="1"/>
</dbReference>
<dbReference type="CDD" id="cd00105">
    <property type="entry name" value="KH-I"/>
    <property type="match status" value="1"/>
</dbReference>
<dbReference type="GO" id="GO:0008408">
    <property type="term" value="F:3'-5' exonuclease activity"/>
    <property type="evidence" value="ECO:0007669"/>
    <property type="project" value="InterPro"/>
</dbReference>
<dbReference type="InterPro" id="IPR002562">
    <property type="entry name" value="3'-5'_exonuclease_dom"/>
</dbReference>
<dbReference type="GO" id="GO:0006139">
    <property type="term" value="P:nucleobase-containing compound metabolic process"/>
    <property type="evidence" value="ECO:0007669"/>
    <property type="project" value="InterPro"/>
</dbReference>
<dbReference type="OrthoDB" id="26838at2759"/>
<reference evidence="5" key="2">
    <citation type="submission" date="2025-08" db="UniProtKB">
        <authorList>
            <consortium name="RefSeq"/>
        </authorList>
    </citation>
    <scope>IDENTIFICATION</scope>
    <source>
        <tissue evidence="5">Leaf</tissue>
    </source>
</reference>
<proteinExistence type="predicted"/>
<dbReference type="InterPro" id="IPR036612">
    <property type="entry name" value="KH_dom_type_1_sf"/>
</dbReference>